<feature type="compositionally biased region" description="Low complexity" evidence="2">
    <location>
        <begin position="47"/>
        <end position="65"/>
    </location>
</feature>
<feature type="compositionally biased region" description="Polar residues" evidence="2">
    <location>
        <begin position="826"/>
        <end position="835"/>
    </location>
</feature>
<feature type="region of interest" description="Disordered" evidence="2">
    <location>
        <begin position="124"/>
        <end position="144"/>
    </location>
</feature>
<feature type="coiled-coil region" evidence="1">
    <location>
        <begin position="171"/>
        <end position="305"/>
    </location>
</feature>
<dbReference type="Proteomes" id="UP000019471">
    <property type="component" value="Unassembled WGS sequence"/>
</dbReference>
<feature type="region of interest" description="Disordered" evidence="2">
    <location>
        <begin position="406"/>
        <end position="502"/>
    </location>
</feature>
<feature type="compositionally biased region" description="Polar residues" evidence="2">
    <location>
        <begin position="406"/>
        <end position="416"/>
    </location>
</feature>
<feature type="compositionally biased region" description="Low complexity" evidence="2">
    <location>
        <begin position="85"/>
        <end position="97"/>
    </location>
</feature>
<feature type="region of interest" description="Disordered" evidence="2">
    <location>
        <begin position="826"/>
        <end position="845"/>
    </location>
</feature>
<dbReference type="STRING" id="1182543.W9XHC9"/>
<feature type="compositionally biased region" description="Basic and acidic residues" evidence="2">
    <location>
        <begin position="1"/>
        <end position="17"/>
    </location>
</feature>
<reference evidence="3 4" key="1">
    <citation type="submission" date="2013-03" db="EMBL/GenBank/DDBJ databases">
        <title>The Genome Sequence of Cladophialophora psammophila CBS 110553.</title>
        <authorList>
            <consortium name="The Broad Institute Genomics Platform"/>
            <person name="Cuomo C."/>
            <person name="de Hoog S."/>
            <person name="Gorbushina A."/>
            <person name="Walker B."/>
            <person name="Young S.K."/>
            <person name="Zeng Q."/>
            <person name="Gargeya S."/>
            <person name="Fitzgerald M."/>
            <person name="Haas B."/>
            <person name="Abouelleil A."/>
            <person name="Allen A.W."/>
            <person name="Alvarado L."/>
            <person name="Arachchi H.M."/>
            <person name="Berlin A.M."/>
            <person name="Chapman S.B."/>
            <person name="Gainer-Dewar J."/>
            <person name="Goldberg J."/>
            <person name="Griggs A."/>
            <person name="Gujja S."/>
            <person name="Hansen M."/>
            <person name="Howarth C."/>
            <person name="Imamovic A."/>
            <person name="Ireland A."/>
            <person name="Larimer J."/>
            <person name="McCowan C."/>
            <person name="Murphy C."/>
            <person name="Pearson M."/>
            <person name="Poon T.W."/>
            <person name="Priest M."/>
            <person name="Roberts A."/>
            <person name="Saif S."/>
            <person name="Shea T."/>
            <person name="Sisk P."/>
            <person name="Sykes S."/>
            <person name="Wortman J."/>
            <person name="Nusbaum C."/>
            <person name="Birren B."/>
        </authorList>
    </citation>
    <scope>NUCLEOTIDE SEQUENCE [LARGE SCALE GENOMIC DNA]</scope>
    <source>
        <strain evidence="3 4">CBS 110553</strain>
    </source>
</reference>
<feature type="compositionally biased region" description="Low complexity" evidence="2">
    <location>
        <begin position="880"/>
        <end position="890"/>
    </location>
</feature>
<feature type="compositionally biased region" description="Basic and acidic residues" evidence="2">
    <location>
        <begin position="135"/>
        <end position="144"/>
    </location>
</feature>
<feature type="region of interest" description="Disordered" evidence="2">
    <location>
        <begin position="1"/>
        <end position="108"/>
    </location>
</feature>
<keyword evidence="1" id="KW-0175">Coiled coil</keyword>
<comment type="caution">
    <text evidence="3">The sequence shown here is derived from an EMBL/GenBank/DDBJ whole genome shotgun (WGS) entry which is preliminary data.</text>
</comment>
<dbReference type="HOGENOM" id="CLU_287286_0_0_1"/>
<evidence type="ECO:0000256" key="1">
    <source>
        <dbReference type="SAM" id="Coils"/>
    </source>
</evidence>
<sequence>MDPPHDLSGADRKDDNARPTTPDETQNLQHFSDVGLGTITSPKARRPASAASRRSAFSSPRSNASGRSDREGDYADLNHQANLDAIASSAHSAAQQAELPGQTSAESQYTPAITDIENKAPAVNERGLTRHHNLNNKEQDSEEGRAKVDYEKILLENEKLRINNTALDKGIRALDGLCENQQKEIEVCQEKQVAAERLAESRQHEVIEIRRSKEKVDKDLAESQAQIRELERENSKLRLLEDEKQRRVKAEWQLGDLYGELEQKKAEVSSLLCEAQELRESKQQSEEAQRKSEEERKKLSEQIKRSLVWVQEAHRQQAQRDMEQFRLHDRHLFNADRRRPSTTRDFDRTSAEQQEILGDCWFSRPQSVASQSQVSEKAFWRSHTFLNEPTSSPVLDSLSRDARGSITLQSPSMESENTAEKRPPSSKRVSFLENDSLIFQPTPNRSGHYRLGSSLRRQSDPSSKKSRPARPSVLRNSSVPDGPYQREPAQANNGRRVKIPIEDDEARAEKALRGRALSMPTTQKEHTEFREALQRTAPMCIRWDASRNRAVFEPEPTPTTIGVIHAPEGGPSGAIIGNFEAGSRGPLDREMLGGTGESGFWNALEFVWSGFSISATLEKYGIMKSTEAGGSRTESTKPSNVPIGESAFADFISKSSIADGSRCRTPPDKVSTIAKAFTITKSIALSALTLLALYTSILPSTTPSLFCKETPGIPASPQPLLTCQPCPIISEDSANKAYQPRTEVVANMETMKMPVGPTEPLILASTETETVTELLIETMMQTQIHIHTEMETKTRIEMKTETVTIFTDSPSPLSPTRSFRRKIRISNSERSSTIPSAAGPIPVPRPFPKSASLALDDDRYWACSCPDTSSNLCGKPCATSLSSSRLSPPRRSIDPTASETDERAQNARQRNLQLQRLYTGPTYWGLLPEIQQQLDIWQYCVIQLLLGGTRGAGVY</sequence>
<dbReference type="RefSeq" id="XP_007745621.1">
    <property type="nucleotide sequence ID" value="XM_007747431.1"/>
</dbReference>
<feature type="compositionally biased region" description="Polar residues" evidence="2">
    <location>
        <begin position="18"/>
        <end position="30"/>
    </location>
</feature>
<dbReference type="AlphaFoldDB" id="W9XHC9"/>
<gene>
    <name evidence="3" type="ORF">A1O5_06840</name>
</gene>
<protein>
    <submittedName>
        <fullName evidence="3">Uncharacterized protein</fullName>
    </submittedName>
</protein>
<accession>W9XHC9</accession>
<dbReference type="GeneID" id="19191548"/>
<feature type="region of interest" description="Disordered" evidence="2">
    <location>
        <begin position="879"/>
        <end position="908"/>
    </location>
</feature>
<organism evidence="3 4">
    <name type="scientific">Cladophialophora psammophila CBS 110553</name>
    <dbReference type="NCBI Taxonomy" id="1182543"/>
    <lineage>
        <taxon>Eukaryota</taxon>
        <taxon>Fungi</taxon>
        <taxon>Dikarya</taxon>
        <taxon>Ascomycota</taxon>
        <taxon>Pezizomycotina</taxon>
        <taxon>Eurotiomycetes</taxon>
        <taxon>Chaetothyriomycetidae</taxon>
        <taxon>Chaetothyriales</taxon>
        <taxon>Herpotrichiellaceae</taxon>
        <taxon>Cladophialophora</taxon>
    </lineage>
</organism>
<name>W9XHC9_9EURO</name>
<evidence type="ECO:0000313" key="3">
    <source>
        <dbReference type="EMBL" id="EXJ69769.1"/>
    </source>
</evidence>
<keyword evidence="4" id="KW-1185">Reference proteome</keyword>
<evidence type="ECO:0000256" key="2">
    <source>
        <dbReference type="SAM" id="MobiDB-lite"/>
    </source>
</evidence>
<dbReference type="EMBL" id="AMGX01000010">
    <property type="protein sequence ID" value="EXJ69769.1"/>
    <property type="molecule type" value="Genomic_DNA"/>
</dbReference>
<proteinExistence type="predicted"/>
<evidence type="ECO:0000313" key="4">
    <source>
        <dbReference type="Proteomes" id="UP000019471"/>
    </source>
</evidence>
<dbReference type="OrthoDB" id="4159835at2759"/>